<feature type="domain" description="Fibrinogen C-terminal" evidence="2">
    <location>
        <begin position="327"/>
        <end position="377"/>
    </location>
</feature>
<dbReference type="SUPFAM" id="SSF56496">
    <property type="entry name" value="Fibrinogen C-terminal domain-like"/>
    <property type="match status" value="1"/>
</dbReference>
<proteinExistence type="predicted"/>
<dbReference type="InterPro" id="IPR036056">
    <property type="entry name" value="Fibrinogen-like_C"/>
</dbReference>
<dbReference type="Pfam" id="PF00147">
    <property type="entry name" value="Fibrinogen_C"/>
    <property type="match status" value="1"/>
</dbReference>
<dbReference type="EMBL" id="VSWD01000013">
    <property type="protein sequence ID" value="KAK3084312.1"/>
    <property type="molecule type" value="Genomic_DNA"/>
</dbReference>
<reference evidence="3" key="1">
    <citation type="submission" date="2019-08" db="EMBL/GenBank/DDBJ databases">
        <title>The improved chromosome-level genome for the pearl oyster Pinctada fucata martensii using PacBio sequencing and Hi-C.</title>
        <authorList>
            <person name="Zheng Z."/>
        </authorList>
    </citation>
    <scope>NUCLEOTIDE SEQUENCE</scope>
    <source>
        <strain evidence="3">ZZ-2019</strain>
        <tissue evidence="3">Adductor muscle</tissue>
    </source>
</reference>
<feature type="transmembrane region" description="Helical" evidence="1">
    <location>
        <begin position="28"/>
        <end position="51"/>
    </location>
</feature>
<evidence type="ECO:0000259" key="2">
    <source>
        <dbReference type="Pfam" id="PF00147"/>
    </source>
</evidence>
<dbReference type="AlphaFoldDB" id="A0AA88XWC3"/>
<dbReference type="Proteomes" id="UP001186944">
    <property type="component" value="Unassembled WGS sequence"/>
</dbReference>
<feature type="transmembrane region" description="Helical" evidence="1">
    <location>
        <begin position="174"/>
        <end position="193"/>
    </location>
</feature>
<name>A0AA88XWC3_PINIB</name>
<keyword evidence="1" id="KW-1133">Transmembrane helix</keyword>
<keyword evidence="1" id="KW-0472">Membrane</keyword>
<feature type="transmembrane region" description="Helical" evidence="1">
    <location>
        <begin position="205"/>
        <end position="227"/>
    </location>
</feature>
<dbReference type="PROSITE" id="PS00514">
    <property type="entry name" value="FIBRINOGEN_C_1"/>
    <property type="match status" value="1"/>
</dbReference>
<organism evidence="3 4">
    <name type="scientific">Pinctada imbricata</name>
    <name type="common">Atlantic pearl-oyster</name>
    <name type="synonym">Pinctada martensii</name>
    <dbReference type="NCBI Taxonomy" id="66713"/>
    <lineage>
        <taxon>Eukaryota</taxon>
        <taxon>Metazoa</taxon>
        <taxon>Spiralia</taxon>
        <taxon>Lophotrochozoa</taxon>
        <taxon>Mollusca</taxon>
        <taxon>Bivalvia</taxon>
        <taxon>Autobranchia</taxon>
        <taxon>Pteriomorphia</taxon>
        <taxon>Pterioida</taxon>
        <taxon>Pterioidea</taxon>
        <taxon>Pteriidae</taxon>
        <taxon>Pinctada</taxon>
    </lineage>
</organism>
<accession>A0AA88XWC3</accession>
<sequence>MISVYEGFRALLLVVGFAAGLHDRKTSYVADIAFSAWVALALYLFPQPIAAELGAAGNHMSEYLLRESGCWMVLPILMLYMNRRSRDETILGSLLWSRALTMWSAIFFYGCQWVFSVYQLAKTRPSLGRREVKGVVGVICRLNFLVLFLIGLMSMAFPKMLFENQSLTPKTIDLHLSRFLGALIFAMIIPAWYSASFRHNEDRKNFFSCQLLVMALLTGAQMHNFFWEKSFPTKDLVPWLIGDVIMLACPLVGLVIITKEEKDAEDNRTHYYFRTRKIDLKAEKARPNRENSHQNGCDPRNEQHSEFSFTFSYIHILIFLYVDLGDIFQPVKGCQFSSKDRDHDNADFSCAKKYGAGWWFERCHRGNVNGPFCSDCTDNEETSKFLSLKINDTYEHVKSIVIAIF</sequence>
<dbReference type="InterPro" id="IPR002181">
    <property type="entry name" value="Fibrinogen_a/b/g_C_dom"/>
</dbReference>
<feature type="transmembrane region" description="Helical" evidence="1">
    <location>
        <begin position="101"/>
        <end position="121"/>
    </location>
</feature>
<feature type="transmembrane region" description="Helical" evidence="1">
    <location>
        <begin position="239"/>
        <end position="258"/>
    </location>
</feature>
<evidence type="ECO:0000256" key="1">
    <source>
        <dbReference type="SAM" id="Phobius"/>
    </source>
</evidence>
<dbReference type="InterPro" id="IPR020837">
    <property type="entry name" value="Fibrinogen_CS"/>
</dbReference>
<keyword evidence="1" id="KW-0812">Transmembrane</keyword>
<evidence type="ECO:0000313" key="3">
    <source>
        <dbReference type="EMBL" id="KAK3084312.1"/>
    </source>
</evidence>
<comment type="caution">
    <text evidence="3">The sequence shown here is derived from an EMBL/GenBank/DDBJ whole genome shotgun (WGS) entry which is preliminary data.</text>
</comment>
<evidence type="ECO:0000313" key="4">
    <source>
        <dbReference type="Proteomes" id="UP001186944"/>
    </source>
</evidence>
<feature type="transmembrane region" description="Helical" evidence="1">
    <location>
        <begin position="142"/>
        <end position="162"/>
    </location>
</feature>
<gene>
    <name evidence="3" type="ORF">FSP39_011477</name>
</gene>
<dbReference type="Gene3D" id="4.10.530.10">
    <property type="entry name" value="Gamma-fibrinogen Carboxyl Terminal Fragment, domain 2"/>
    <property type="match status" value="1"/>
</dbReference>
<protein>
    <recommendedName>
        <fullName evidence="2">Fibrinogen C-terminal domain-containing protein</fullName>
    </recommendedName>
</protein>
<keyword evidence="4" id="KW-1185">Reference proteome</keyword>